<sequence length="85" mass="9204">MCVRACDEGGRPMPEQDAPSGPKPGPEPEPEREPEPGPELKPRPQPRGRARRAREAVAEADRWAGAPRHTATHPSAARRRAEGVA</sequence>
<organism evidence="2 3">
    <name type="scientific">Streptomyces longispororuber</name>
    <dbReference type="NCBI Taxonomy" id="68230"/>
    <lineage>
        <taxon>Bacteria</taxon>
        <taxon>Bacillati</taxon>
        <taxon>Actinomycetota</taxon>
        <taxon>Actinomycetes</taxon>
        <taxon>Kitasatosporales</taxon>
        <taxon>Streptomycetaceae</taxon>
        <taxon>Streptomyces</taxon>
    </lineage>
</organism>
<feature type="compositionally biased region" description="Basic and acidic residues" evidence="1">
    <location>
        <begin position="1"/>
        <end position="10"/>
    </location>
</feature>
<protein>
    <submittedName>
        <fullName evidence="2">Uncharacterized protein</fullName>
    </submittedName>
</protein>
<dbReference type="Proteomes" id="UP000608024">
    <property type="component" value="Unassembled WGS sequence"/>
</dbReference>
<evidence type="ECO:0000313" key="3">
    <source>
        <dbReference type="Proteomes" id="UP000608024"/>
    </source>
</evidence>
<gene>
    <name evidence="2" type="ORF">GCM10018785_36790</name>
</gene>
<feature type="compositionally biased region" description="Basic and acidic residues" evidence="1">
    <location>
        <begin position="29"/>
        <end position="42"/>
    </location>
</feature>
<reference evidence="2" key="2">
    <citation type="submission" date="2020-09" db="EMBL/GenBank/DDBJ databases">
        <authorList>
            <person name="Sun Q."/>
            <person name="Ohkuma M."/>
        </authorList>
    </citation>
    <scope>NUCLEOTIDE SEQUENCE</scope>
    <source>
        <strain evidence="2">JCM 4784</strain>
    </source>
</reference>
<keyword evidence="3" id="KW-1185">Reference proteome</keyword>
<evidence type="ECO:0000256" key="1">
    <source>
        <dbReference type="SAM" id="MobiDB-lite"/>
    </source>
</evidence>
<reference evidence="2" key="1">
    <citation type="journal article" date="2014" name="Int. J. Syst. Evol. Microbiol.">
        <title>Complete genome sequence of Corynebacterium casei LMG S-19264T (=DSM 44701T), isolated from a smear-ripened cheese.</title>
        <authorList>
            <consortium name="US DOE Joint Genome Institute (JGI-PGF)"/>
            <person name="Walter F."/>
            <person name="Albersmeier A."/>
            <person name="Kalinowski J."/>
            <person name="Ruckert C."/>
        </authorList>
    </citation>
    <scope>NUCLEOTIDE SEQUENCE</scope>
    <source>
        <strain evidence="2">JCM 4784</strain>
    </source>
</reference>
<feature type="region of interest" description="Disordered" evidence="1">
    <location>
        <begin position="1"/>
        <end position="85"/>
    </location>
</feature>
<dbReference type="AlphaFoldDB" id="A0A918ZRC0"/>
<accession>A0A918ZRC0</accession>
<dbReference type="EMBL" id="BNBT01000051">
    <property type="protein sequence ID" value="GHE64510.1"/>
    <property type="molecule type" value="Genomic_DNA"/>
</dbReference>
<feature type="compositionally biased region" description="Basic and acidic residues" evidence="1">
    <location>
        <begin position="53"/>
        <end position="62"/>
    </location>
</feature>
<comment type="caution">
    <text evidence="2">The sequence shown here is derived from an EMBL/GenBank/DDBJ whole genome shotgun (WGS) entry which is preliminary data.</text>
</comment>
<proteinExistence type="predicted"/>
<evidence type="ECO:0000313" key="2">
    <source>
        <dbReference type="EMBL" id="GHE64510.1"/>
    </source>
</evidence>
<name>A0A918ZRC0_9ACTN</name>